<dbReference type="EMBL" id="RCML01001875">
    <property type="protein sequence ID" value="KAG2959963.1"/>
    <property type="molecule type" value="Genomic_DNA"/>
</dbReference>
<evidence type="ECO:0000313" key="2">
    <source>
        <dbReference type="EMBL" id="KAG2959963.1"/>
    </source>
</evidence>
<evidence type="ECO:0000313" key="5">
    <source>
        <dbReference type="Proteomes" id="UP000251314"/>
    </source>
</evidence>
<accession>A0A329RHJ0</accession>
<dbReference type="EMBL" id="RCMV01000305">
    <property type="protein sequence ID" value="KAG3219564.1"/>
    <property type="molecule type" value="Genomic_DNA"/>
</dbReference>
<dbReference type="Proteomes" id="UP000760860">
    <property type="component" value="Unassembled WGS sequence"/>
</dbReference>
<organism evidence="4 5">
    <name type="scientific">Phytophthora cactorum</name>
    <dbReference type="NCBI Taxonomy" id="29920"/>
    <lineage>
        <taxon>Eukaryota</taxon>
        <taxon>Sar</taxon>
        <taxon>Stramenopiles</taxon>
        <taxon>Oomycota</taxon>
        <taxon>Peronosporomycetes</taxon>
        <taxon>Peronosporales</taxon>
        <taxon>Peronosporaceae</taxon>
        <taxon>Phytophthora</taxon>
    </lineage>
</organism>
<dbReference type="Proteomes" id="UP000697107">
    <property type="component" value="Unassembled WGS sequence"/>
</dbReference>
<evidence type="ECO:0000313" key="1">
    <source>
        <dbReference type="EMBL" id="KAG2902279.1"/>
    </source>
</evidence>
<reference evidence="4 5" key="1">
    <citation type="submission" date="2018-01" db="EMBL/GenBank/DDBJ databases">
        <title>Draft genome of the strawberry crown rot pathogen Phytophthora cactorum.</title>
        <authorList>
            <person name="Armitage A.D."/>
            <person name="Lysoe E."/>
            <person name="Nellist C.F."/>
            <person name="Harrison R.J."/>
            <person name="Brurberg M.B."/>
        </authorList>
    </citation>
    <scope>NUCLEOTIDE SEQUENCE [LARGE SCALE GENOMIC DNA]</scope>
    <source>
        <strain evidence="4 5">10300</strain>
    </source>
</reference>
<reference evidence="1" key="2">
    <citation type="submission" date="2018-10" db="EMBL/GenBank/DDBJ databases">
        <title>Effector identification in a new, highly contiguous assembly of the strawberry crown rot pathogen Phytophthora cactorum.</title>
        <authorList>
            <person name="Armitage A.D."/>
            <person name="Nellist C.F."/>
            <person name="Bates H."/>
            <person name="Vickerstaff R.J."/>
            <person name="Harrison R.J."/>
        </authorList>
    </citation>
    <scope>NUCLEOTIDE SEQUENCE</scope>
    <source>
        <strain evidence="1">4040</strain>
        <strain evidence="2">P415</strain>
        <strain evidence="3">P421</strain>
    </source>
</reference>
<dbReference type="Proteomes" id="UP000736787">
    <property type="component" value="Unassembled WGS sequence"/>
</dbReference>
<dbReference type="EMBL" id="MJFZ01001208">
    <property type="protein sequence ID" value="RAW22802.1"/>
    <property type="molecule type" value="Genomic_DNA"/>
</dbReference>
<gene>
    <name evidence="4" type="ORF">PC110_g20762</name>
    <name evidence="1" type="ORF">PC117_g21516</name>
    <name evidence="2" type="ORF">PC118_g22754</name>
    <name evidence="3" type="ORF">PC129_g9642</name>
</gene>
<sequence length="37" mass="4275">MSPEVDWTKQRGCITFQHQLITMFQQAVNSVNTQPLP</sequence>
<dbReference type="Proteomes" id="UP000251314">
    <property type="component" value="Unassembled WGS sequence"/>
</dbReference>
<dbReference type="VEuPathDB" id="FungiDB:PC110_g20762"/>
<proteinExistence type="predicted"/>
<dbReference type="AlphaFoldDB" id="A0A329RHJ0"/>
<evidence type="ECO:0000313" key="3">
    <source>
        <dbReference type="EMBL" id="KAG3219564.1"/>
    </source>
</evidence>
<keyword evidence="5" id="KW-1185">Reference proteome</keyword>
<name>A0A329RHJ0_9STRA</name>
<protein>
    <submittedName>
        <fullName evidence="4">Uncharacterized protein</fullName>
    </submittedName>
</protein>
<evidence type="ECO:0000313" key="4">
    <source>
        <dbReference type="EMBL" id="RAW22802.1"/>
    </source>
</evidence>
<comment type="caution">
    <text evidence="4">The sequence shown here is derived from an EMBL/GenBank/DDBJ whole genome shotgun (WGS) entry which is preliminary data.</text>
</comment>
<dbReference type="EMBL" id="RCMK01001091">
    <property type="protein sequence ID" value="KAG2902279.1"/>
    <property type="molecule type" value="Genomic_DNA"/>
</dbReference>